<dbReference type="InterPro" id="IPR050156">
    <property type="entry name" value="TC-AMP_synthase_SUA5"/>
</dbReference>
<dbReference type="PANTHER" id="PTHR17490:SF18">
    <property type="entry name" value="THREONYLCARBAMOYL-AMP SYNTHASE"/>
    <property type="match status" value="1"/>
</dbReference>
<dbReference type="Gene3D" id="3.90.870.10">
    <property type="entry name" value="DHBP synthase"/>
    <property type="match status" value="1"/>
</dbReference>
<keyword evidence="6 9" id="KW-0547">Nucleotide-binding</keyword>
<dbReference type="Proteomes" id="UP001063782">
    <property type="component" value="Chromosome"/>
</dbReference>
<evidence type="ECO:0000313" key="11">
    <source>
        <dbReference type="EMBL" id="UXZ03996.1"/>
    </source>
</evidence>
<evidence type="ECO:0000256" key="4">
    <source>
        <dbReference type="ARBA" id="ARBA00022694"/>
    </source>
</evidence>
<dbReference type="PROSITE" id="PS51163">
    <property type="entry name" value="YRDC"/>
    <property type="match status" value="1"/>
</dbReference>
<evidence type="ECO:0000256" key="5">
    <source>
        <dbReference type="ARBA" id="ARBA00022695"/>
    </source>
</evidence>
<comment type="function">
    <text evidence="9">Required for the formation of a threonylcarbamoyl group on adenosine at position 37 (t(6)A37) in tRNAs that read codons beginning with adenine. Catalyzes the conversion of L-threonine, HCO(3)(-)/CO(2) and ATP to give threonylcarbamoyl-AMP (TC-AMP) as the acyladenylate intermediate, with the release of diphosphate.</text>
</comment>
<evidence type="ECO:0000256" key="6">
    <source>
        <dbReference type="ARBA" id="ARBA00022741"/>
    </source>
</evidence>
<keyword evidence="2 9" id="KW-0963">Cytoplasm</keyword>
<dbReference type="PANTHER" id="PTHR17490">
    <property type="entry name" value="SUA5"/>
    <property type="match status" value="1"/>
</dbReference>
<comment type="similarity">
    <text evidence="9">Belongs to the SUA5 family. TsaC subfamily.</text>
</comment>
<evidence type="ECO:0000256" key="3">
    <source>
        <dbReference type="ARBA" id="ARBA00022679"/>
    </source>
</evidence>
<accession>A0ABY6F1Q6</accession>
<dbReference type="EMBL" id="CP089977">
    <property type="protein sequence ID" value="UXZ03996.1"/>
    <property type="molecule type" value="Genomic_DNA"/>
</dbReference>
<gene>
    <name evidence="9" type="primary">tsaC</name>
    <name evidence="11" type="ORF">LU297_05000</name>
</gene>
<sequence>MPKPKHYFHQDNLPQLLAFLRAGGVLAYPSESVWGLGCDASDEQALQRIVTLKQRDLGKGLIVLTDQAKRLKSALSDELIERLQSISAKHMLQQGRASTWLVPMPTKVINPLLMGDFGTLAVRITPHPILANICQHLVSDVNPYGFLVSTSCNPSGQNPATSLQEAYDYFGEEVGYLDVQSLGFKQPSQIIDLMTGKVFR</sequence>
<keyword evidence="5 9" id="KW-0548">Nucleotidyltransferase</keyword>
<dbReference type="SUPFAM" id="SSF55821">
    <property type="entry name" value="YrdC/RibB"/>
    <property type="match status" value="1"/>
</dbReference>
<keyword evidence="3 9" id="KW-0808">Transferase</keyword>
<keyword evidence="12" id="KW-1185">Reference proteome</keyword>
<evidence type="ECO:0000259" key="10">
    <source>
        <dbReference type="PROSITE" id="PS51163"/>
    </source>
</evidence>
<keyword evidence="7 9" id="KW-0067">ATP-binding</keyword>
<reference evidence="11" key="1">
    <citation type="submission" date="2021-12" db="EMBL/GenBank/DDBJ databases">
        <title>taxonomy of Moraxella sp. ZY201224.</title>
        <authorList>
            <person name="Li F."/>
        </authorList>
    </citation>
    <scope>NUCLEOTIDE SEQUENCE</scope>
    <source>
        <strain evidence="11">ZY201224</strain>
    </source>
</reference>
<comment type="subcellular location">
    <subcellularLocation>
        <location evidence="1 9">Cytoplasm</location>
    </subcellularLocation>
</comment>
<keyword evidence="4 9" id="KW-0819">tRNA processing</keyword>
<dbReference type="RefSeq" id="WP_263075471.1">
    <property type="nucleotide sequence ID" value="NZ_CP089977.1"/>
</dbReference>
<evidence type="ECO:0000256" key="2">
    <source>
        <dbReference type="ARBA" id="ARBA00022490"/>
    </source>
</evidence>
<comment type="catalytic activity">
    <reaction evidence="8 9">
        <text>L-threonine + hydrogencarbonate + ATP = L-threonylcarbamoyladenylate + diphosphate + H2O</text>
        <dbReference type="Rhea" id="RHEA:36407"/>
        <dbReference type="ChEBI" id="CHEBI:15377"/>
        <dbReference type="ChEBI" id="CHEBI:17544"/>
        <dbReference type="ChEBI" id="CHEBI:30616"/>
        <dbReference type="ChEBI" id="CHEBI:33019"/>
        <dbReference type="ChEBI" id="CHEBI:57926"/>
        <dbReference type="ChEBI" id="CHEBI:73682"/>
        <dbReference type="EC" id="2.7.7.87"/>
    </reaction>
</comment>
<name>A0ABY6F1Q6_9GAMM</name>
<evidence type="ECO:0000256" key="7">
    <source>
        <dbReference type="ARBA" id="ARBA00022840"/>
    </source>
</evidence>
<dbReference type="InterPro" id="IPR006070">
    <property type="entry name" value="Sua5-like_dom"/>
</dbReference>
<evidence type="ECO:0000256" key="9">
    <source>
        <dbReference type="HAMAP-Rule" id="MF_01852"/>
    </source>
</evidence>
<dbReference type="InterPro" id="IPR023535">
    <property type="entry name" value="TC-AMP_synthase"/>
</dbReference>
<dbReference type="HAMAP" id="MF_01852">
    <property type="entry name" value="TsaC"/>
    <property type="match status" value="1"/>
</dbReference>
<evidence type="ECO:0000313" key="12">
    <source>
        <dbReference type="Proteomes" id="UP001063782"/>
    </source>
</evidence>
<dbReference type="Pfam" id="PF01300">
    <property type="entry name" value="Sua5_yciO_yrdC"/>
    <property type="match status" value="1"/>
</dbReference>
<organism evidence="11 12">
    <name type="scientific">Moraxella nasicaprae</name>
    <dbReference type="NCBI Taxonomy" id="2904122"/>
    <lineage>
        <taxon>Bacteria</taxon>
        <taxon>Pseudomonadati</taxon>
        <taxon>Pseudomonadota</taxon>
        <taxon>Gammaproteobacteria</taxon>
        <taxon>Moraxellales</taxon>
        <taxon>Moraxellaceae</taxon>
        <taxon>Moraxella</taxon>
    </lineage>
</organism>
<feature type="domain" description="YrdC-like" evidence="10">
    <location>
        <begin position="10"/>
        <end position="200"/>
    </location>
</feature>
<proteinExistence type="inferred from homology"/>
<evidence type="ECO:0000256" key="1">
    <source>
        <dbReference type="ARBA" id="ARBA00004496"/>
    </source>
</evidence>
<protein>
    <recommendedName>
        <fullName evidence="9">Threonylcarbamoyl-AMP synthase</fullName>
        <shortName evidence="9">TC-AMP synthase</shortName>
        <ecNumber evidence="9">2.7.7.87</ecNumber>
    </recommendedName>
    <alternativeName>
        <fullName evidence="9">L-threonylcarbamoyladenylate synthase</fullName>
    </alternativeName>
    <alternativeName>
        <fullName evidence="9">t(6)A37 threonylcarbamoyladenosine biosynthesis protein TsaC</fullName>
    </alternativeName>
    <alternativeName>
        <fullName evidence="9">tRNA threonylcarbamoyladenosine biosynthesis protein TsaC</fullName>
    </alternativeName>
</protein>
<dbReference type="EC" id="2.7.7.87" evidence="9"/>
<dbReference type="InterPro" id="IPR017945">
    <property type="entry name" value="DHBP_synth_RibB-like_a/b_dom"/>
</dbReference>
<evidence type="ECO:0000256" key="8">
    <source>
        <dbReference type="ARBA" id="ARBA00048366"/>
    </source>
</evidence>